<reference evidence="1 2" key="1">
    <citation type="journal article" date="2016" name="Genome Announc.">
        <title>Complete genome sequence of the hyperthermophilic and piezophilic archaeon Thermococcus barophilus Ch5, capable of growth at the expense of hydrogenogenesis from carbon monoxide and formate.</title>
        <authorList>
            <person name="Oger P."/>
            <person name="Sokolova T.G."/>
            <person name="Kozhevnikova D.A."/>
            <person name="Taranov E.A."/>
            <person name="Vannier P."/>
            <person name="Lee H.S."/>
            <person name="Kwon K.K."/>
            <person name="Kang S.G."/>
            <person name="Lee J.H."/>
            <person name="Bonch-Osmolovskaya E.A."/>
            <person name="Lebedinsky A.V."/>
        </authorList>
    </citation>
    <scope>NUCLEOTIDE SEQUENCE [LARGE SCALE GENOMIC DNA]</scope>
    <source>
        <strain evidence="2">Ch5</strain>
    </source>
</reference>
<organism evidence="1 2">
    <name type="scientific">Thermococcus barophilus</name>
    <dbReference type="NCBI Taxonomy" id="55802"/>
    <lineage>
        <taxon>Archaea</taxon>
        <taxon>Methanobacteriati</taxon>
        <taxon>Methanobacteriota</taxon>
        <taxon>Thermococci</taxon>
        <taxon>Thermococcales</taxon>
        <taxon>Thermococcaceae</taxon>
        <taxon>Thermococcus</taxon>
    </lineage>
</organism>
<dbReference type="AlphaFoldDB" id="A0A0S1XDC6"/>
<sequence length="125" mass="14352">MLTKEFPTRNPSQLPTLVISDIGPEKFTVILIGTLKQNEYKYAYALIVDKNKEIISAQEILLRKDPIYVTYSVFEKSRVIGLIEEIDELYPELGFGYGINLDNPDFSEPGEIELDSPYVYRIQES</sequence>
<dbReference type="EMBL" id="CP013050">
    <property type="protein sequence ID" value="ALM75747.1"/>
    <property type="molecule type" value="Genomic_DNA"/>
</dbReference>
<protein>
    <submittedName>
        <fullName evidence="1">Uncharacterized protein</fullName>
    </submittedName>
</protein>
<dbReference type="RefSeq" id="WP_056934294.1">
    <property type="nucleotide sequence ID" value="NZ_CP013050.1"/>
</dbReference>
<proteinExistence type="predicted"/>
<dbReference type="Proteomes" id="UP000066042">
    <property type="component" value="Chromosome"/>
</dbReference>
<dbReference type="GeneID" id="26137078"/>
<evidence type="ECO:0000313" key="1">
    <source>
        <dbReference type="EMBL" id="ALM75747.1"/>
    </source>
</evidence>
<dbReference type="STRING" id="55802.TBCH5v1_1838"/>
<accession>A0A0S1XDC6</accession>
<gene>
    <name evidence="1" type="ORF">TBCH5v1_1838</name>
</gene>
<name>A0A0S1XDC6_THEBA</name>
<evidence type="ECO:0000313" key="2">
    <source>
        <dbReference type="Proteomes" id="UP000066042"/>
    </source>
</evidence>
<dbReference type="PATRIC" id="fig|55802.8.peg.1821"/>